<evidence type="ECO:0000256" key="1">
    <source>
        <dbReference type="ARBA" id="ARBA00022691"/>
    </source>
</evidence>
<protein>
    <recommendedName>
        <fullName evidence="5">Radical SAM core domain-containing protein</fullName>
    </recommendedName>
</protein>
<evidence type="ECO:0000256" key="4">
    <source>
        <dbReference type="ARBA" id="ARBA00023014"/>
    </source>
</evidence>
<accession>A0A3N0AY60</accession>
<comment type="caution">
    <text evidence="6">The sequence shown here is derived from an EMBL/GenBank/DDBJ whole genome shotgun (WGS) entry which is preliminary data.</text>
</comment>
<reference evidence="7" key="1">
    <citation type="submission" date="2018-05" db="EMBL/GenBank/DDBJ databases">
        <title>Genome Sequencing of selected type strains of the family Eggerthellaceae.</title>
        <authorList>
            <person name="Danylec N."/>
            <person name="Stoll D.A."/>
            <person name="Doetsch A."/>
            <person name="Huch M."/>
        </authorList>
    </citation>
    <scope>NUCLEOTIDE SEQUENCE [LARGE SCALE GENOMIC DNA]</scope>
    <source>
        <strain evidence="7">DSM 24851</strain>
    </source>
</reference>
<dbReference type="Pfam" id="PF04055">
    <property type="entry name" value="Radical_SAM"/>
    <property type="match status" value="1"/>
</dbReference>
<keyword evidence="3" id="KW-0408">Iron</keyword>
<keyword evidence="2" id="KW-0479">Metal-binding</keyword>
<evidence type="ECO:0000256" key="3">
    <source>
        <dbReference type="ARBA" id="ARBA00023004"/>
    </source>
</evidence>
<dbReference type="PANTHER" id="PTHR11228:SF7">
    <property type="entry name" value="PQQA PEPTIDE CYCLASE"/>
    <property type="match status" value="1"/>
</dbReference>
<dbReference type="InterPro" id="IPR050377">
    <property type="entry name" value="Radical_SAM_PqqE_MftC-like"/>
</dbReference>
<evidence type="ECO:0000259" key="5">
    <source>
        <dbReference type="Pfam" id="PF04055"/>
    </source>
</evidence>
<dbReference type="OrthoDB" id="9782387at2"/>
<dbReference type="SFLD" id="SFLDG01067">
    <property type="entry name" value="SPASM/twitch_domain_containing"/>
    <property type="match status" value="1"/>
</dbReference>
<keyword evidence="1" id="KW-0949">S-adenosyl-L-methionine</keyword>
<dbReference type="GO" id="GO:0051536">
    <property type="term" value="F:iron-sulfur cluster binding"/>
    <property type="evidence" value="ECO:0007669"/>
    <property type="project" value="UniProtKB-KW"/>
</dbReference>
<proteinExistence type="predicted"/>
<dbReference type="Proteomes" id="UP000269591">
    <property type="component" value="Unassembled WGS sequence"/>
</dbReference>
<dbReference type="PANTHER" id="PTHR11228">
    <property type="entry name" value="RADICAL SAM DOMAIN PROTEIN"/>
    <property type="match status" value="1"/>
</dbReference>
<evidence type="ECO:0000313" key="7">
    <source>
        <dbReference type="Proteomes" id="UP000269591"/>
    </source>
</evidence>
<feature type="domain" description="Radical SAM core" evidence="5">
    <location>
        <begin position="5"/>
        <end position="128"/>
    </location>
</feature>
<name>A0A3N0AY60_9ACTN</name>
<dbReference type="GO" id="GO:0046872">
    <property type="term" value="F:metal ion binding"/>
    <property type="evidence" value="ECO:0007669"/>
    <property type="project" value="UniProtKB-KW"/>
</dbReference>
<evidence type="ECO:0000256" key="2">
    <source>
        <dbReference type="ARBA" id="ARBA00022723"/>
    </source>
</evidence>
<keyword evidence="4" id="KW-0411">Iron-sulfur</keyword>
<keyword evidence="7" id="KW-1185">Reference proteome</keyword>
<dbReference type="AlphaFoldDB" id="A0A3N0AY60"/>
<dbReference type="RefSeq" id="WP_123209016.1">
    <property type="nucleotide sequence ID" value="NZ_JBHTHO010000020.1"/>
</dbReference>
<gene>
    <name evidence="6" type="ORF">DMP06_06930</name>
</gene>
<dbReference type="InterPro" id="IPR058240">
    <property type="entry name" value="rSAM_sf"/>
</dbReference>
<dbReference type="GO" id="GO:0003824">
    <property type="term" value="F:catalytic activity"/>
    <property type="evidence" value="ECO:0007669"/>
    <property type="project" value="InterPro"/>
</dbReference>
<dbReference type="SUPFAM" id="SSF102114">
    <property type="entry name" value="Radical SAM enzymes"/>
    <property type="match status" value="1"/>
</dbReference>
<dbReference type="CDD" id="cd01335">
    <property type="entry name" value="Radical_SAM"/>
    <property type="match status" value="1"/>
</dbReference>
<dbReference type="Gene3D" id="3.20.20.70">
    <property type="entry name" value="Aldolase class I"/>
    <property type="match status" value="1"/>
</dbReference>
<dbReference type="InterPro" id="IPR007197">
    <property type="entry name" value="rSAM"/>
</dbReference>
<dbReference type="InterPro" id="IPR013785">
    <property type="entry name" value="Aldolase_TIM"/>
</dbReference>
<dbReference type="EMBL" id="QIBX01000011">
    <property type="protein sequence ID" value="RNL39514.1"/>
    <property type="molecule type" value="Genomic_DNA"/>
</dbReference>
<organism evidence="6 7">
    <name type="scientific">Slackia equolifaciens</name>
    <dbReference type="NCBI Taxonomy" id="498718"/>
    <lineage>
        <taxon>Bacteria</taxon>
        <taxon>Bacillati</taxon>
        <taxon>Actinomycetota</taxon>
        <taxon>Coriobacteriia</taxon>
        <taxon>Eggerthellales</taxon>
        <taxon>Eggerthellaceae</taxon>
        <taxon>Slackia</taxon>
    </lineage>
</organism>
<evidence type="ECO:0000313" key="6">
    <source>
        <dbReference type="EMBL" id="RNL39514.1"/>
    </source>
</evidence>
<sequence length="348" mass="39510">MANIFLTDRCNLHCPYCFANEFVNESFTEIDSEAYRKVVDFILDGGRRNSFGLIGGEPTTHSRFRDILCDIIGDARIKGVTVYTNGVLVGRYLNELAHPKFHLLVNCNHPDRMGQALYARMVESLDAAIRERHMGDRVTLGFNIDSPEFDYGFIIELLERYGFKRLRFSITVPNQEALRECSPLDYFATFKPALLVFYKDLLARGITPYYDCNKLPSCLIDDADLAQFEAYRTGRPERDLPASALESRAVHCRPVIDIMPDLTAVRCFGLSDCTKVRVEDFENIEQLEHYYLVNIDAVAARLSHSAACVDCGLGERGVCTGGCLAYKIHDVLELNRREKEYAHERFAG</sequence>
<dbReference type="SFLD" id="SFLDS00029">
    <property type="entry name" value="Radical_SAM"/>
    <property type="match status" value="1"/>
</dbReference>